<dbReference type="AlphaFoldDB" id="A0AAV2KSD5"/>
<dbReference type="InterPro" id="IPR016186">
    <property type="entry name" value="C-type_lectin-like/link_sf"/>
</dbReference>
<accession>A0AAV2KSD5</accession>
<dbReference type="InterPro" id="IPR050111">
    <property type="entry name" value="C-type_lectin/snaclec_domain"/>
</dbReference>
<feature type="transmembrane region" description="Helical" evidence="2">
    <location>
        <begin position="75"/>
        <end position="99"/>
    </location>
</feature>
<dbReference type="Pfam" id="PF00059">
    <property type="entry name" value="Lectin_C"/>
    <property type="match status" value="1"/>
</dbReference>
<keyword evidence="2" id="KW-0472">Membrane</keyword>
<dbReference type="SMART" id="SM00034">
    <property type="entry name" value="CLECT"/>
    <property type="match status" value="1"/>
</dbReference>
<name>A0AAV2KSD5_KNICA</name>
<dbReference type="CDD" id="cd00037">
    <property type="entry name" value="CLECT"/>
    <property type="match status" value="1"/>
</dbReference>
<dbReference type="InterPro" id="IPR016187">
    <property type="entry name" value="CTDL_fold"/>
</dbReference>
<proteinExistence type="predicted"/>
<protein>
    <recommendedName>
        <fullName evidence="3">C-type lectin domain-containing protein</fullName>
    </recommendedName>
</protein>
<evidence type="ECO:0000259" key="3">
    <source>
        <dbReference type="PROSITE" id="PS50041"/>
    </source>
</evidence>
<keyword evidence="5" id="KW-1185">Reference proteome</keyword>
<feature type="compositionally biased region" description="Acidic residues" evidence="1">
    <location>
        <begin position="115"/>
        <end position="127"/>
    </location>
</feature>
<keyword evidence="2" id="KW-0812">Transmembrane</keyword>
<feature type="compositionally biased region" description="Basic and acidic residues" evidence="1">
    <location>
        <begin position="249"/>
        <end position="266"/>
    </location>
</feature>
<evidence type="ECO:0000256" key="1">
    <source>
        <dbReference type="SAM" id="MobiDB-lite"/>
    </source>
</evidence>
<evidence type="ECO:0000313" key="5">
    <source>
        <dbReference type="Proteomes" id="UP001497482"/>
    </source>
</evidence>
<feature type="region of interest" description="Disordered" evidence="1">
    <location>
        <begin position="233"/>
        <end position="296"/>
    </location>
</feature>
<gene>
    <name evidence="4" type="ORF">KC01_LOCUS20500</name>
</gene>
<dbReference type="PANTHER" id="PTHR22803">
    <property type="entry name" value="MANNOSE, PHOSPHOLIPASE, LECTIN RECEPTOR RELATED"/>
    <property type="match status" value="1"/>
</dbReference>
<organism evidence="4 5">
    <name type="scientific">Knipowitschia caucasica</name>
    <name type="common">Caucasian dwarf goby</name>
    <name type="synonym">Pomatoschistus caucasicus</name>
    <dbReference type="NCBI Taxonomy" id="637954"/>
    <lineage>
        <taxon>Eukaryota</taxon>
        <taxon>Metazoa</taxon>
        <taxon>Chordata</taxon>
        <taxon>Craniata</taxon>
        <taxon>Vertebrata</taxon>
        <taxon>Euteleostomi</taxon>
        <taxon>Actinopterygii</taxon>
        <taxon>Neopterygii</taxon>
        <taxon>Teleostei</taxon>
        <taxon>Neoteleostei</taxon>
        <taxon>Acanthomorphata</taxon>
        <taxon>Gobiaria</taxon>
        <taxon>Gobiiformes</taxon>
        <taxon>Gobioidei</taxon>
        <taxon>Gobiidae</taxon>
        <taxon>Gobiinae</taxon>
        <taxon>Knipowitschia</taxon>
    </lineage>
</organism>
<feature type="domain" description="C-type lectin" evidence="3">
    <location>
        <begin position="147"/>
        <end position="239"/>
    </location>
</feature>
<sequence>MNSRQKVEKGKEQQQENQEHKSQSVSEEAAVGLLLKGRETRGNNEEAQVKQQYIRAECGRSQYLRLKDQHFTQSVLSVDLCITVMKLLLLCLLFGVAVAQTTYEPIGDEQVNGPDDTDIAATDEAETSPERAKRSCCNPGSWCTGTRGSSQYVYIPTARNWAHAQVHCVALGGSLAVVHDSATDEFLKRLAQGRRAWIGLSDAQYNNVWLWSNSDPLRFTKFCRGEPNNKGGNEGCTEINFSTPMNSRQKVEKGEEQQQENQEHRSQSVSEEAAVGLLLKGRETRGNNEEAQVKQQ</sequence>
<dbReference type="SUPFAM" id="SSF56436">
    <property type="entry name" value="C-type lectin-like"/>
    <property type="match status" value="1"/>
</dbReference>
<keyword evidence="2" id="KW-1133">Transmembrane helix</keyword>
<reference evidence="4 5" key="1">
    <citation type="submission" date="2024-04" db="EMBL/GenBank/DDBJ databases">
        <authorList>
            <person name="Waldvogel A.-M."/>
            <person name="Schoenle A."/>
        </authorList>
    </citation>
    <scope>NUCLEOTIDE SEQUENCE [LARGE SCALE GENOMIC DNA]</scope>
</reference>
<feature type="compositionally biased region" description="Basic and acidic residues" evidence="1">
    <location>
        <begin position="280"/>
        <end position="296"/>
    </location>
</feature>
<dbReference type="PROSITE" id="PS50041">
    <property type="entry name" value="C_TYPE_LECTIN_2"/>
    <property type="match status" value="1"/>
</dbReference>
<feature type="compositionally biased region" description="Basic and acidic residues" evidence="1">
    <location>
        <begin position="1"/>
        <end position="22"/>
    </location>
</feature>
<evidence type="ECO:0000256" key="2">
    <source>
        <dbReference type="SAM" id="Phobius"/>
    </source>
</evidence>
<dbReference type="Proteomes" id="UP001497482">
    <property type="component" value="Chromosome 19"/>
</dbReference>
<dbReference type="Gene3D" id="3.10.100.10">
    <property type="entry name" value="Mannose-Binding Protein A, subunit A"/>
    <property type="match status" value="1"/>
</dbReference>
<dbReference type="EMBL" id="OZ035841">
    <property type="protein sequence ID" value="CAL1591086.1"/>
    <property type="molecule type" value="Genomic_DNA"/>
</dbReference>
<feature type="compositionally biased region" description="Polar residues" evidence="1">
    <location>
        <begin position="239"/>
        <end position="248"/>
    </location>
</feature>
<evidence type="ECO:0000313" key="4">
    <source>
        <dbReference type="EMBL" id="CAL1591086.1"/>
    </source>
</evidence>
<feature type="region of interest" description="Disordered" evidence="1">
    <location>
        <begin position="106"/>
        <end position="133"/>
    </location>
</feature>
<feature type="region of interest" description="Disordered" evidence="1">
    <location>
        <begin position="1"/>
        <end position="27"/>
    </location>
</feature>
<dbReference type="InterPro" id="IPR001304">
    <property type="entry name" value="C-type_lectin-like"/>
</dbReference>